<evidence type="ECO:0000313" key="1">
    <source>
        <dbReference type="EMBL" id="MEP0946515.1"/>
    </source>
</evidence>
<dbReference type="EMBL" id="JAMPKX010000002">
    <property type="protein sequence ID" value="MEP0946515.1"/>
    <property type="molecule type" value="Genomic_DNA"/>
</dbReference>
<comment type="caution">
    <text evidence="1">The sequence shown here is derived from an EMBL/GenBank/DDBJ whole genome shotgun (WGS) entry which is preliminary data.</text>
</comment>
<sequence>MKTPTLDQQFLSNLSPDQKAQVWNYYLLITNSDMDSDQQVAQICKIWSRAEEDDQLIEWLEFIDYFYTDVEENDLPTAAQRTYLSEYLTEKISLFPEDNSSYSPVFLKCPHGKGYTAVSQDSRERYGSASFNQQRCNTCGHPYAQHTPVNPQASLPEV</sequence>
<dbReference type="RefSeq" id="WP_190696194.1">
    <property type="nucleotide sequence ID" value="NZ_JAMPKX010000002.1"/>
</dbReference>
<proteinExistence type="predicted"/>
<reference evidence="1 2" key="1">
    <citation type="submission" date="2022-04" db="EMBL/GenBank/DDBJ databases">
        <title>Positive selection, recombination, and allopatry shape intraspecific diversity of widespread and dominant cyanobacteria.</title>
        <authorList>
            <person name="Wei J."/>
            <person name="Shu W."/>
            <person name="Hu C."/>
        </authorList>
    </citation>
    <scope>NUCLEOTIDE SEQUENCE [LARGE SCALE GENOMIC DNA]</scope>
    <source>
        <strain evidence="1 2">DQ-A4</strain>
    </source>
</reference>
<name>A0ABV0K159_9CYAN</name>
<accession>A0ABV0K159</accession>
<organism evidence="1 2">
    <name type="scientific">Leptolyngbya subtilissima DQ-A4</name>
    <dbReference type="NCBI Taxonomy" id="2933933"/>
    <lineage>
        <taxon>Bacteria</taxon>
        <taxon>Bacillati</taxon>
        <taxon>Cyanobacteriota</taxon>
        <taxon>Cyanophyceae</taxon>
        <taxon>Leptolyngbyales</taxon>
        <taxon>Leptolyngbyaceae</taxon>
        <taxon>Leptolyngbya group</taxon>
        <taxon>Leptolyngbya</taxon>
    </lineage>
</organism>
<gene>
    <name evidence="1" type="ORF">NC992_06500</name>
</gene>
<keyword evidence="2" id="KW-1185">Reference proteome</keyword>
<evidence type="ECO:0000313" key="2">
    <source>
        <dbReference type="Proteomes" id="UP001482513"/>
    </source>
</evidence>
<dbReference type="Proteomes" id="UP001482513">
    <property type="component" value="Unassembled WGS sequence"/>
</dbReference>
<protein>
    <submittedName>
        <fullName evidence="1">Uncharacterized protein</fullName>
    </submittedName>
</protein>